<protein>
    <submittedName>
        <fullName evidence="1">Uncharacterized protein</fullName>
    </submittedName>
</protein>
<reference evidence="1" key="1">
    <citation type="journal article" date="2015" name="Nature">
        <title>Complex archaea that bridge the gap between prokaryotes and eukaryotes.</title>
        <authorList>
            <person name="Spang A."/>
            <person name="Saw J.H."/>
            <person name="Jorgensen S.L."/>
            <person name="Zaremba-Niedzwiedzka K."/>
            <person name="Martijn J."/>
            <person name="Lind A.E."/>
            <person name="van Eijk R."/>
            <person name="Schleper C."/>
            <person name="Guy L."/>
            <person name="Ettema T.J."/>
        </authorList>
    </citation>
    <scope>NUCLEOTIDE SEQUENCE</scope>
</reference>
<accession>A0A0F9FY35</accession>
<evidence type="ECO:0000313" key="1">
    <source>
        <dbReference type="EMBL" id="KKL91309.1"/>
    </source>
</evidence>
<dbReference type="EMBL" id="LAZR01019769">
    <property type="protein sequence ID" value="KKL91309.1"/>
    <property type="molecule type" value="Genomic_DNA"/>
</dbReference>
<dbReference type="AlphaFoldDB" id="A0A0F9FY35"/>
<gene>
    <name evidence="1" type="ORF">LCGC14_1895970</name>
</gene>
<comment type="caution">
    <text evidence="1">The sequence shown here is derived from an EMBL/GenBank/DDBJ whole genome shotgun (WGS) entry which is preliminary data.</text>
</comment>
<organism evidence="1">
    <name type="scientific">marine sediment metagenome</name>
    <dbReference type="NCBI Taxonomy" id="412755"/>
    <lineage>
        <taxon>unclassified sequences</taxon>
        <taxon>metagenomes</taxon>
        <taxon>ecological metagenomes</taxon>
    </lineage>
</organism>
<sequence length="353" mass="40344">MSGTNFSISATESDFCFQPLTCATSKGHLVVWGTGIDANQSVWVRSFIGRKASCAIKISTINEKDNIIFFRRFHRELCVLAIETNDGYKLYFLNDNGDVCDSQIYTTKDILVHCYQNNQDTIIFVYNHDNNTMSVQTVFVDKSWDNAQTTHHYDNVYGIPHVFIFEDDNYTAGWITCDDKLTVVSNCVYSKDIATETIVASYDIDYLIAACLCPDLVVYGGYYTRNKVLRLDYFRVSDLKLVCSRYWKSDEYKDMSFSMASLNRGFMLLADGPSPTQACGQRFTHLGSWLYPMMSFDSSDIPTWSPDLAQGNEETLLVYIKYHEDYSEVWGKWLDIGIIPELENLTLADVEAQ</sequence>
<name>A0A0F9FY35_9ZZZZ</name>
<proteinExistence type="predicted"/>